<dbReference type="AlphaFoldDB" id="A0A7X1F9P6"/>
<evidence type="ECO:0000259" key="5">
    <source>
        <dbReference type="PROSITE" id="PS51352"/>
    </source>
</evidence>
<dbReference type="EMBL" id="JACLAU010000031">
    <property type="protein sequence ID" value="MBC2652991.1"/>
    <property type="molecule type" value="Genomic_DNA"/>
</dbReference>
<keyword evidence="7" id="KW-1185">Reference proteome</keyword>
<keyword evidence="3" id="KW-1015">Disulfide bond</keyword>
<dbReference type="SUPFAM" id="SSF52833">
    <property type="entry name" value="Thioredoxin-like"/>
    <property type="match status" value="1"/>
</dbReference>
<keyword evidence="4" id="KW-0676">Redox-active center</keyword>
<dbReference type="GO" id="GO:0016491">
    <property type="term" value="F:oxidoreductase activity"/>
    <property type="evidence" value="ECO:0007669"/>
    <property type="project" value="UniProtKB-KW"/>
</dbReference>
<accession>A0A7X1F9P6</accession>
<keyword evidence="1" id="KW-0732">Signal</keyword>
<evidence type="ECO:0000313" key="7">
    <source>
        <dbReference type="Proteomes" id="UP000520156"/>
    </source>
</evidence>
<name>A0A7X1F9P6_9SPHN</name>
<dbReference type="InterPro" id="IPR036249">
    <property type="entry name" value="Thioredoxin-like_sf"/>
</dbReference>
<evidence type="ECO:0000313" key="6">
    <source>
        <dbReference type="EMBL" id="MBC2652991.1"/>
    </source>
</evidence>
<dbReference type="PROSITE" id="PS51352">
    <property type="entry name" value="THIOREDOXIN_2"/>
    <property type="match status" value="1"/>
</dbReference>
<proteinExistence type="predicted"/>
<dbReference type="Pfam" id="PF18312">
    <property type="entry name" value="ScsC_N"/>
    <property type="match status" value="1"/>
</dbReference>
<evidence type="ECO:0000256" key="4">
    <source>
        <dbReference type="ARBA" id="ARBA00023284"/>
    </source>
</evidence>
<dbReference type="InterPro" id="IPR013766">
    <property type="entry name" value="Thioredoxin_domain"/>
</dbReference>
<dbReference type="Pfam" id="PF01323">
    <property type="entry name" value="DSBA"/>
    <property type="match status" value="1"/>
</dbReference>
<dbReference type="InterPro" id="IPR001853">
    <property type="entry name" value="DSBA-like_thioredoxin_dom"/>
</dbReference>
<dbReference type="InterPro" id="IPR041205">
    <property type="entry name" value="ScsC_N"/>
</dbReference>
<keyword evidence="2" id="KW-0560">Oxidoreductase</keyword>
<dbReference type="PANTHER" id="PTHR13887">
    <property type="entry name" value="GLUTATHIONE S-TRANSFERASE KAPPA"/>
    <property type="match status" value="1"/>
</dbReference>
<dbReference type="PANTHER" id="PTHR13887:SF14">
    <property type="entry name" value="DISULFIDE BOND FORMATION PROTEIN D"/>
    <property type="match status" value="1"/>
</dbReference>
<protein>
    <submittedName>
        <fullName evidence="6">DsbA family protein</fullName>
    </submittedName>
</protein>
<comment type="caution">
    <text evidence="6">The sequence shown here is derived from an EMBL/GenBank/DDBJ whole genome shotgun (WGS) entry which is preliminary data.</text>
</comment>
<sequence length="256" mass="26660">MTAIARRPLLSLLLVGLACAVLGALGSWAWQTRVRADPASGLAARDRAAIEAVVHDYLMAHPEVLPKAMEALERRGTADRLGEVRAEVERAHPGVVLGNPAGKVTLVEFTDYACGYCRGSVADVDALIAANPDLRVVVRELPILTPESTDAARMAIAAGAQGRYAAFHKAMFAAGRPNAETIAAAARAAGLDMAKARATIAAAETQAELARNLELARRLGLDGTPSWIVGDTAQSGAIGREALGQAIAQARAGRQG</sequence>
<dbReference type="Proteomes" id="UP000520156">
    <property type="component" value="Unassembled WGS sequence"/>
</dbReference>
<dbReference type="PROSITE" id="PS51257">
    <property type="entry name" value="PROKAR_LIPOPROTEIN"/>
    <property type="match status" value="1"/>
</dbReference>
<evidence type="ECO:0000256" key="1">
    <source>
        <dbReference type="ARBA" id="ARBA00022729"/>
    </source>
</evidence>
<feature type="domain" description="Thioredoxin" evidence="5">
    <location>
        <begin position="38"/>
        <end position="252"/>
    </location>
</feature>
<reference evidence="6 7" key="1">
    <citation type="submission" date="2020-08" db="EMBL/GenBank/DDBJ databases">
        <title>The genome sequence of Novosphingobium flavum 4Y4.</title>
        <authorList>
            <person name="Liu Y."/>
        </authorList>
    </citation>
    <scope>NUCLEOTIDE SEQUENCE [LARGE SCALE GENOMIC DNA]</scope>
    <source>
        <strain evidence="6 7">4Y4</strain>
    </source>
</reference>
<gene>
    <name evidence="6" type="ORF">H7F49_14935</name>
</gene>
<dbReference type="CDD" id="cd03023">
    <property type="entry name" value="DsbA_Com1_like"/>
    <property type="match status" value="1"/>
</dbReference>
<evidence type="ECO:0000256" key="3">
    <source>
        <dbReference type="ARBA" id="ARBA00023157"/>
    </source>
</evidence>
<dbReference type="RefSeq" id="WP_185684378.1">
    <property type="nucleotide sequence ID" value="NZ_JACLAU010000031.1"/>
</dbReference>
<dbReference type="Gene3D" id="3.40.30.10">
    <property type="entry name" value="Glutaredoxin"/>
    <property type="match status" value="1"/>
</dbReference>
<organism evidence="6 7">
    <name type="scientific">Novosphingobium aerophilum</name>
    <dbReference type="NCBI Taxonomy" id="2839843"/>
    <lineage>
        <taxon>Bacteria</taxon>
        <taxon>Pseudomonadati</taxon>
        <taxon>Pseudomonadota</taxon>
        <taxon>Alphaproteobacteria</taxon>
        <taxon>Sphingomonadales</taxon>
        <taxon>Sphingomonadaceae</taxon>
        <taxon>Novosphingobium</taxon>
    </lineage>
</organism>
<evidence type="ECO:0000256" key="2">
    <source>
        <dbReference type="ARBA" id="ARBA00023002"/>
    </source>
</evidence>